<dbReference type="Gene3D" id="3.20.180.20">
    <property type="entry name" value="Dynein heavy chain, N-terminal domain 2"/>
    <property type="match status" value="1"/>
</dbReference>
<protein>
    <submittedName>
        <fullName evidence="1">Uncharacterized protein</fullName>
    </submittedName>
</protein>
<dbReference type="InterPro" id="IPR042228">
    <property type="entry name" value="Dynein_linker_3"/>
</dbReference>
<evidence type="ECO:0000313" key="2">
    <source>
        <dbReference type="Proteomes" id="UP001163046"/>
    </source>
</evidence>
<proteinExistence type="predicted"/>
<dbReference type="Proteomes" id="UP001163046">
    <property type="component" value="Unassembled WGS sequence"/>
</dbReference>
<dbReference type="EMBL" id="MU825820">
    <property type="protein sequence ID" value="KAJ7387989.1"/>
    <property type="molecule type" value="Genomic_DNA"/>
</dbReference>
<feature type="non-terminal residue" evidence="1">
    <location>
        <position position="111"/>
    </location>
</feature>
<evidence type="ECO:0000313" key="1">
    <source>
        <dbReference type="EMBL" id="KAJ7387989.1"/>
    </source>
</evidence>
<sequence>ASDSHTIQAHLLGVFDNVKTVTFHEKDYDKILAVNSREGESVYLGKSSYGSGSRDICTLCYPHCLHCYQRFQFQAQDSWILPSSGRFAWNSNDLDKRFRGLFKHMPNHNKK</sequence>
<comment type="caution">
    <text evidence="1">The sequence shown here is derived from an EMBL/GenBank/DDBJ whole genome shotgun (WGS) entry which is preliminary data.</text>
</comment>
<reference evidence="1" key="1">
    <citation type="submission" date="2023-01" db="EMBL/GenBank/DDBJ databases">
        <title>Genome assembly of the deep-sea coral Lophelia pertusa.</title>
        <authorList>
            <person name="Herrera S."/>
            <person name="Cordes E."/>
        </authorList>
    </citation>
    <scope>NUCLEOTIDE SEQUENCE</scope>
    <source>
        <strain evidence="1">USNM1676648</strain>
        <tissue evidence="1">Polyp</tissue>
    </source>
</reference>
<feature type="non-terminal residue" evidence="1">
    <location>
        <position position="1"/>
    </location>
</feature>
<organism evidence="1 2">
    <name type="scientific">Desmophyllum pertusum</name>
    <dbReference type="NCBI Taxonomy" id="174260"/>
    <lineage>
        <taxon>Eukaryota</taxon>
        <taxon>Metazoa</taxon>
        <taxon>Cnidaria</taxon>
        <taxon>Anthozoa</taxon>
        <taxon>Hexacorallia</taxon>
        <taxon>Scleractinia</taxon>
        <taxon>Caryophylliina</taxon>
        <taxon>Caryophylliidae</taxon>
        <taxon>Desmophyllum</taxon>
    </lineage>
</organism>
<gene>
    <name evidence="1" type="ORF">OS493_040574</name>
</gene>
<dbReference type="AlphaFoldDB" id="A0A9X0D7Q9"/>
<name>A0A9X0D7Q9_9CNID</name>
<dbReference type="OrthoDB" id="10251809at2759"/>
<keyword evidence="2" id="KW-1185">Reference proteome</keyword>
<accession>A0A9X0D7Q9</accession>